<evidence type="ECO:0000259" key="6">
    <source>
        <dbReference type="Pfam" id="PF06985"/>
    </source>
</evidence>
<evidence type="ECO:0000256" key="2">
    <source>
        <dbReference type="ARBA" id="ARBA00022692"/>
    </source>
</evidence>
<keyword evidence="9" id="KW-1185">Reference proteome</keyword>
<evidence type="ECO:0000259" key="7">
    <source>
        <dbReference type="Pfam" id="PF13515"/>
    </source>
</evidence>
<dbReference type="Pfam" id="PF06985">
    <property type="entry name" value="HET"/>
    <property type="match status" value="1"/>
</dbReference>
<gene>
    <name evidence="8" type="ORF">FSPOR_4173</name>
</gene>
<dbReference type="Pfam" id="PF26639">
    <property type="entry name" value="Het-6_barrel"/>
    <property type="match status" value="1"/>
</dbReference>
<dbReference type="Pfam" id="PF13515">
    <property type="entry name" value="FUSC_2"/>
    <property type="match status" value="1"/>
</dbReference>
<protein>
    <submittedName>
        <fullName evidence="8">Bre4-involved in endocytosis</fullName>
    </submittedName>
</protein>
<dbReference type="InterPro" id="IPR052430">
    <property type="entry name" value="IVT-Associated"/>
</dbReference>
<name>A0A395SD37_FUSSP</name>
<organism evidence="8 9">
    <name type="scientific">Fusarium sporotrichioides</name>
    <dbReference type="NCBI Taxonomy" id="5514"/>
    <lineage>
        <taxon>Eukaryota</taxon>
        <taxon>Fungi</taxon>
        <taxon>Dikarya</taxon>
        <taxon>Ascomycota</taxon>
        <taxon>Pezizomycotina</taxon>
        <taxon>Sordariomycetes</taxon>
        <taxon>Hypocreomycetidae</taxon>
        <taxon>Hypocreales</taxon>
        <taxon>Nectriaceae</taxon>
        <taxon>Fusarium</taxon>
    </lineage>
</organism>
<feature type="transmembrane region" description="Helical" evidence="5">
    <location>
        <begin position="775"/>
        <end position="792"/>
    </location>
</feature>
<dbReference type="Proteomes" id="UP000266152">
    <property type="component" value="Unassembled WGS sequence"/>
</dbReference>
<keyword evidence="2 5" id="KW-0812">Transmembrane</keyword>
<feature type="transmembrane region" description="Helical" evidence="5">
    <location>
        <begin position="1320"/>
        <end position="1338"/>
    </location>
</feature>
<reference evidence="8 9" key="1">
    <citation type="journal article" date="2018" name="PLoS Pathog.">
        <title>Evolution of structural diversity of trichothecenes, a family of toxins produced by plant pathogenic and entomopathogenic fungi.</title>
        <authorList>
            <person name="Proctor R.H."/>
            <person name="McCormick S.P."/>
            <person name="Kim H.S."/>
            <person name="Cardoza R.E."/>
            <person name="Stanley A.M."/>
            <person name="Lindo L."/>
            <person name="Kelly A."/>
            <person name="Brown D.W."/>
            <person name="Lee T."/>
            <person name="Vaughan M.M."/>
            <person name="Alexander N.J."/>
            <person name="Busman M."/>
            <person name="Gutierrez S."/>
        </authorList>
    </citation>
    <scope>NUCLEOTIDE SEQUENCE [LARGE SCALE GENOMIC DNA]</scope>
    <source>
        <strain evidence="8 9">NRRL 3299</strain>
    </source>
</reference>
<evidence type="ECO:0000256" key="3">
    <source>
        <dbReference type="ARBA" id="ARBA00022989"/>
    </source>
</evidence>
<feature type="domain" description="Heterokaryon incompatibility" evidence="6">
    <location>
        <begin position="57"/>
        <end position="227"/>
    </location>
</feature>
<dbReference type="GO" id="GO:0016020">
    <property type="term" value="C:membrane"/>
    <property type="evidence" value="ECO:0007669"/>
    <property type="project" value="UniProtKB-SubCell"/>
</dbReference>
<dbReference type="EMBL" id="PXOF01000053">
    <property type="protein sequence ID" value="RGP70273.1"/>
    <property type="molecule type" value="Genomic_DNA"/>
</dbReference>
<feature type="transmembrane region" description="Helical" evidence="5">
    <location>
        <begin position="1201"/>
        <end position="1217"/>
    </location>
</feature>
<feature type="domain" description="Integral membrane bound transporter" evidence="7">
    <location>
        <begin position="1194"/>
        <end position="1333"/>
    </location>
</feature>
<dbReference type="PANTHER" id="PTHR47804">
    <property type="entry name" value="60S RIBOSOMAL PROTEIN L19"/>
    <property type="match status" value="1"/>
</dbReference>
<keyword evidence="3 5" id="KW-1133">Transmembrane helix</keyword>
<evidence type="ECO:0000256" key="4">
    <source>
        <dbReference type="ARBA" id="ARBA00023136"/>
    </source>
</evidence>
<dbReference type="InterPro" id="IPR010730">
    <property type="entry name" value="HET"/>
</dbReference>
<feature type="transmembrane region" description="Helical" evidence="5">
    <location>
        <begin position="1247"/>
        <end position="1267"/>
    </location>
</feature>
<accession>A0A395SD37</accession>
<evidence type="ECO:0000256" key="5">
    <source>
        <dbReference type="SAM" id="Phobius"/>
    </source>
</evidence>
<keyword evidence="4 5" id="KW-0472">Membrane</keyword>
<feature type="transmembrane region" description="Helical" evidence="5">
    <location>
        <begin position="745"/>
        <end position="768"/>
    </location>
</feature>
<evidence type="ECO:0000256" key="1">
    <source>
        <dbReference type="ARBA" id="ARBA00004141"/>
    </source>
</evidence>
<feature type="transmembrane region" description="Helical" evidence="5">
    <location>
        <begin position="714"/>
        <end position="739"/>
    </location>
</feature>
<dbReference type="STRING" id="5514.A0A395SD37"/>
<feature type="transmembrane region" description="Helical" evidence="5">
    <location>
        <begin position="668"/>
        <end position="686"/>
    </location>
</feature>
<dbReference type="PANTHER" id="PTHR47804:SF1">
    <property type="entry name" value="DUF2421 DOMAIN-CONTAINING PROTEIN"/>
    <property type="match status" value="1"/>
</dbReference>
<proteinExistence type="predicted"/>
<evidence type="ECO:0000313" key="8">
    <source>
        <dbReference type="EMBL" id="RGP70273.1"/>
    </source>
</evidence>
<sequence length="1571" mass="178008">MSTNQILDIYTDLEPNQIRLIHLKPGNGDNDLYVEAFSKSLSDFDHYDYDNPKREWFEALSWQWGNQESSDKVFHILIRARPKLGQDRPWERMKVRPNLWYAMRRLRQPGRDVCLWIDFICINQVDEDGNEDSEKSKQISLMTRIFSKARTVLVWLGEPGEGLEKDIHQDDVDKAVNYIDNLGNLDNVDHIASMDGAMASKAGLHDLNPVFRLFKCGWFSRRWVVQEIAVARKARLHCGSKAISWERFAHAVALLERVSRDGSINRMLKWKPDTRHVSDYAGNISALPAYRLVQNTSGLYVRRKGQKGTYVWQRTLEQLVCFLAVFQASRPQDTIYAVLGLASDFKPKNGAHDEDPNLERKDFEISYKQSPLEVFKRFLIEVVSKSKSLDILCRPWAPVCESKDEEMPSWIMSIRKKPFQADKSGRMFRFNPDPLVGAAIQRMSFFTASGSDIEVHTKPLLTMSNHCNSKDITIWAFELCKISKAMDCALFGNIAASWLEEGGWQEGTKLPPEELWRTLVANRTSHGDTPDPWYPRAFHSAVREKGIKYGINTHTLIHEKDNAAYFEVFRRVQEVIWNRRLIRTSNINGGNLLGLAPEDAQNGDLICIILGCSVPLVLRPVESQSHFTLIGECYVDVESVKDGIWDFSARFQRWLDTPNGRGVLKCTVAYTIASLATFVPFLANFLGKPEGKHVVATITVYFHPARSTGSMIEAILIAIVAVAYAEIISVLSMVTSVFFGSTMHLVTLSHVLVVVVFIGGGFGFMGWVKQRMMNPLVNVGTTLASLAIIGVVTKENHVMSNVFSNEKVLQVFKMLVMGITTTTLVNVFLWRTSARTSLRETMNRVSIPLGDMLYMITNSFLSGSEEGLVSDGFTAASTHYAKSYAQMMKDMREAKFEHYFLGHEAIYEHEKSVARSMETLSQALGGLRNATNTQLEQLRHPKTLNPNTDGINSTNTARELFEHFNESIAMSMSSVRQNLCRILHEPQFGQPPHYDINVDEDLRRNLMDSLDTFDEARSDALQGLYDRIEQMASSDFTTRANLEEVAAACGHFTFSVQSFGEDVLQYLDVLDDLQYVVLHKSRGWRWLLWWKGNEQDRNKAIRLFESAEADVLMRNRQRSVSGLSGTDTSAAVPMPVDVRTWYQAPDLNRILAWFWRNISALFKKMARDDIQFGLKVGIGAALWAMLAFLEETRELYKEWRGEWGLLSFIIVCSFTVGASNTVSLARFIGTLFGALFSIVNWKISHGYALALIPLGWLTSFINFYLVIQHGKASFGRISLLAYNVSTLYAYRVKRKADGNDTADDGVFDQPDIMEIAKRRAIAVTAGIIWGLVICRVIWPISARRKFKESLSVLHLQMGLIWKRGPLTVLFRSEGSQSYLKSGEQAALQRYASNLDSLRVSAASEFELRGPFPMDVYGRVLKGTMRILDSFYNMSLVACRKGHLTEGEKALLEYTARERAILCDHICQAFQVVASSTMLEYPFADATPSIVSARENLLSKIFEFRKDHHRRLVDDDSSRSSGSSEILVEERDYALLYAYALVTGQVADELRMVGKEIGSLFGVLDEDTRLLQ</sequence>
<comment type="subcellular location">
    <subcellularLocation>
        <location evidence="1">Membrane</location>
        <topology evidence="1">Multi-pass membrane protein</topology>
    </subcellularLocation>
</comment>
<feature type="transmembrane region" description="Helical" evidence="5">
    <location>
        <begin position="812"/>
        <end position="830"/>
    </location>
</feature>
<evidence type="ECO:0000313" key="9">
    <source>
        <dbReference type="Proteomes" id="UP000266152"/>
    </source>
</evidence>
<dbReference type="InterPro" id="IPR049453">
    <property type="entry name" value="Memb_transporter_dom"/>
</dbReference>
<comment type="caution">
    <text evidence="8">The sequence shown here is derived from an EMBL/GenBank/DDBJ whole genome shotgun (WGS) entry which is preliminary data.</text>
</comment>